<accession>A0ABR5YR44</accession>
<evidence type="ECO:0000256" key="10">
    <source>
        <dbReference type="SAM" id="Phobius"/>
    </source>
</evidence>
<dbReference type="SMART" id="SM00052">
    <property type="entry name" value="EAL"/>
    <property type="match status" value="1"/>
</dbReference>
<dbReference type="PANTHER" id="PTHR33121">
    <property type="entry name" value="CYCLIC DI-GMP PHOSPHODIESTERASE PDEF"/>
    <property type="match status" value="1"/>
</dbReference>
<keyword evidence="4" id="KW-0973">c-di-GMP</keyword>
<dbReference type="InterPro" id="IPR024744">
    <property type="entry name" value="CSS-motif_dom"/>
</dbReference>
<dbReference type="PANTHER" id="PTHR33121:SF80">
    <property type="entry name" value="CYCLIC DI-GMP PHOSPHODIESTERASE PDEL"/>
    <property type="match status" value="1"/>
</dbReference>
<dbReference type="Proteomes" id="UP000076880">
    <property type="component" value="Unassembled WGS sequence"/>
</dbReference>
<dbReference type="InterPro" id="IPR035919">
    <property type="entry name" value="EAL_sf"/>
</dbReference>
<name>A0ABR5YR44_9ENTR</name>
<dbReference type="InterPro" id="IPR050706">
    <property type="entry name" value="Cyclic-di-GMP_PDE-like"/>
</dbReference>
<evidence type="ECO:0000256" key="4">
    <source>
        <dbReference type="ARBA" id="ARBA00022636"/>
    </source>
</evidence>
<keyword evidence="5 10" id="KW-0812">Transmembrane</keyword>
<dbReference type="InterPro" id="IPR001633">
    <property type="entry name" value="EAL_dom"/>
</dbReference>
<feature type="transmembrane region" description="Helical" evidence="10">
    <location>
        <begin position="226"/>
        <end position="248"/>
    </location>
</feature>
<dbReference type="EMBL" id="LVVA01000005">
    <property type="protein sequence ID" value="KZR34916.1"/>
    <property type="molecule type" value="Genomic_DNA"/>
</dbReference>
<keyword evidence="7 10" id="KW-1133">Transmembrane helix</keyword>
<gene>
    <name evidence="12" type="ORF">A3466_17825</name>
</gene>
<protein>
    <recommendedName>
        <fullName evidence="2">cyclic-guanylate-specific phosphodiesterase</fullName>
        <ecNumber evidence="2">3.1.4.52</ecNumber>
    </recommendedName>
</protein>
<evidence type="ECO:0000313" key="13">
    <source>
        <dbReference type="Proteomes" id="UP000076880"/>
    </source>
</evidence>
<evidence type="ECO:0000256" key="2">
    <source>
        <dbReference type="ARBA" id="ARBA00012282"/>
    </source>
</evidence>
<keyword evidence="8 10" id="KW-0472">Membrane</keyword>
<evidence type="ECO:0000313" key="12">
    <source>
        <dbReference type="EMBL" id="KZR34916.1"/>
    </source>
</evidence>
<keyword evidence="3" id="KW-1003">Cell membrane</keyword>
<comment type="subcellular location">
    <subcellularLocation>
        <location evidence="1">Cell membrane</location>
        <topology evidence="1">Multi-pass membrane protein</topology>
    </subcellularLocation>
</comment>
<keyword evidence="13" id="KW-1185">Reference proteome</keyword>
<evidence type="ECO:0000256" key="1">
    <source>
        <dbReference type="ARBA" id="ARBA00004651"/>
    </source>
</evidence>
<reference evidence="13" key="1">
    <citation type="submission" date="2016-03" db="EMBL/GenBank/DDBJ databases">
        <title>WGS of SAMN04393274.</title>
        <authorList>
            <person name="Adams M."/>
            <person name="Sutton G."/>
            <person name="Nelson K."/>
            <person name="Thaden J."/>
            <person name="Fowler V."/>
            <person name="Mccorrison J."/>
            <person name="Sanka R."/>
            <person name="Brinkac L."/>
            <person name="Nierman W."/>
        </authorList>
    </citation>
    <scope>NUCLEOTIDE SEQUENCE [LARGE SCALE GENOMIC DNA]</scope>
    <source>
        <strain evidence="13">GN06232</strain>
    </source>
</reference>
<sequence length="499" mass="55277">MPAKLYQRIVLTLAAGLTITAAGALLTWYQVAETDLSRVASDVREVVSSTEHLLDETRSAIDRAKPLLTEPCTTEVSVGLSRLAIGMEHIRVINTFHQNLLTCSSFVGADPVQEFISADDKQTLLLATDDYISPGEPVMILRRRYGDMSITASVATRWTADALKRPHSNRPLSLRVADSMLTEDNRLLKASPAKNTYAVHSSLYPFSVEYSGSWHIPLPLFLRDGALSLLLSALLGTAVATALWQTLFRRRTLYGELRKALSKGEIVPWYQPIVEANTGRIAGVEVLARWEKPDGSVLSPASFIAEAEGSDLIITLTRHLMEQAARELPSLLENQPCWHIGFNVTQAHIQETGFITECLSFTGAFPPNSISLTIELTEREPFGNSEALRNRLLRLHATGIAIALDDFGTGYANMEYLSEIPVDVIKIDKVFVSRIGQGAAAEQLLLSLIEMAKALNMKIVAEGVETEAQADWLRERSVGWLQGYFYSRPIRQSELKQWI</sequence>
<comment type="caution">
    <text evidence="12">The sequence shown here is derived from an EMBL/GenBank/DDBJ whole genome shotgun (WGS) entry which is preliminary data.</text>
</comment>
<comment type="catalytic activity">
    <reaction evidence="9">
        <text>3',3'-c-di-GMP + H2O = 5'-phosphoguanylyl(3'-&gt;5')guanosine + H(+)</text>
        <dbReference type="Rhea" id="RHEA:24902"/>
        <dbReference type="ChEBI" id="CHEBI:15377"/>
        <dbReference type="ChEBI" id="CHEBI:15378"/>
        <dbReference type="ChEBI" id="CHEBI:58754"/>
        <dbReference type="ChEBI" id="CHEBI:58805"/>
        <dbReference type="EC" id="3.1.4.52"/>
    </reaction>
</comment>
<evidence type="ECO:0000256" key="5">
    <source>
        <dbReference type="ARBA" id="ARBA00022692"/>
    </source>
</evidence>
<feature type="domain" description="EAL" evidence="11">
    <location>
        <begin position="250"/>
        <end position="499"/>
    </location>
</feature>
<evidence type="ECO:0000256" key="8">
    <source>
        <dbReference type="ARBA" id="ARBA00023136"/>
    </source>
</evidence>
<organism evidence="12 13">
    <name type="scientific">Enterobacter genomosp. S</name>
    <dbReference type="NCBI Taxonomy" id="2364151"/>
    <lineage>
        <taxon>Bacteria</taxon>
        <taxon>Pseudomonadati</taxon>
        <taxon>Pseudomonadota</taxon>
        <taxon>Gammaproteobacteria</taxon>
        <taxon>Enterobacterales</taxon>
        <taxon>Enterobacteriaceae</taxon>
        <taxon>Enterobacter</taxon>
        <taxon>Enterobacter cloacae complex</taxon>
        <taxon>Enterobacter cloacae complex clade S</taxon>
    </lineage>
</organism>
<keyword evidence="6" id="KW-0378">Hydrolase</keyword>
<dbReference type="CDD" id="cd01948">
    <property type="entry name" value="EAL"/>
    <property type="match status" value="1"/>
</dbReference>
<proteinExistence type="predicted"/>
<dbReference type="Gene3D" id="3.20.20.450">
    <property type="entry name" value="EAL domain"/>
    <property type="match status" value="1"/>
</dbReference>
<dbReference type="SUPFAM" id="SSF141868">
    <property type="entry name" value="EAL domain-like"/>
    <property type="match status" value="1"/>
</dbReference>
<evidence type="ECO:0000256" key="3">
    <source>
        <dbReference type="ARBA" id="ARBA00022475"/>
    </source>
</evidence>
<evidence type="ECO:0000256" key="6">
    <source>
        <dbReference type="ARBA" id="ARBA00022801"/>
    </source>
</evidence>
<dbReference type="Pfam" id="PF00563">
    <property type="entry name" value="EAL"/>
    <property type="match status" value="1"/>
</dbReference>
<dbReference type="RefSeq" id="WP_063449743.1">
    <property type="nucleotide sequence ID" value="NZ_LVVA01000005.1"/>
</dbReference>
<evidence type="ECO:0000256" key="7">
    <source>
        <dbReference type="ARBA" id="ARBA00022989"/>
    </source>
</evidence>
<evidence type="ECO:0000259" key="11">
    <source>
        <dbReference type="PROSITE" id="PS50883"/>
    </source>
</evidence>
<evidence type="ECO:0000256" key="9">
    <source>
        <dbReference type="ARBA" id="ARBA00034290"/>
    </source>
</evidence>
<dbReference type="Pfam" id="PF12792">
    <property type="entry name" value="CSS-motif"/>
    <property type="match status" value="1"/>
</dbReference>
<dbReference type="EC" id="3.1.4.52" evidence="2"/>
<dbReference type="PROSITE" id="PS50883">
    <property type="entry name" value="EAL"/>
    <property type="match status" value="1"/>
</dbReference>